<dbReference type="EMBL" id="MU276132">
    <property type="protein sequence ID" value="KAI0041290.1"/>
    <property type="molecule type" value="Genomic_DNA"/>
</dbReference>
<sequence>MSPSSAWTAGCLSLGSPRVSVMGHGGGMISQFALCMLLKEHDDKLARPPKDLGARRISRVTANMSNLVRSCERLQALVQDDTSVRRSLINHVRLLVRDTQNRLAESVAILKDYAELYSADLSDEIKSRAAAHHQLDNRLQRASTLRCAVVDLGDSFELNVLQPWKGVRAAGDLHHARAPSCY</sequence>
<name>A0ACB8RAY1_9AGAM</name>
<accession>A0ACB8RAY1</accession>
<reference evidence="1" key="1">
    <citation type="submission" date="2021-02" db="EMBL/GenBank/DDBJ databases">
        <authorList>
            <consortium name="DOE Joint Genome Institute"/>
            <person name="Ahrendt S."/>
            <person name="Looney B.P."/>
            <person name="Miyauchi S."/>
            <person name="Morin E."/>
            <person name="Drula E."/>
            <person name="Courty P.E."/>
            <person name="Chicoki N."/>
            <person name="Fauchery L."/>
            <person name="Kohler A."/>
            <person name="Kuo A."/>
            <person name="Labutti K."/>
            <person name="Pangilinan J."/>
            <person name="Lipzen A."/>
            <person name="Riley R."/>
            <person name="Andreopoulos W."/>
            <person name="He G."/>
            <person name="Johnson J."/>
            <person name="Barry K.W."/>
            <person name="Grigoriev I.V."/>
            <person name="Nagy L."/>
            <person name="Hibbett D."/>
            <person name="Henrissat B."/>
            <person name="Matheny P.B."/>
            <person name="Labbe J."/>
            <person name="Martin F."/>
        </authorList>
    </citation>
    <scope>NUCLEOTIDE SEQUENCE</scope>
    <source>
        <strain evidence="1">FP105234-sp</strain>
    </source>
</reference>
<organism evidence="1 2">
    <name type="scientific">Auriscalpium vulgare</name>
    <dbReference type="NCBI Taxonomy" id="40419"/>
    <lineage>
        <taxon>Eukaryota</taxon>
        <taxon>Fungi</taxon>
        <taxon>Dikarya</taxon>
        <taxon>Basidiomycota</taxon>
        <taxon>Agaricomycotina</taxon>
        <taxon>Agaricomycetes</taxon>
        <taxon>Russulales</taxon>
        <taxon>Auriscalpiaceae</taxon>
        <taxon>Auriscalpium</taxon>
    </lineage>
</organism>
<dbReference type="Proteomes" id="UP000814033">
    <property type="component" value="Unassembled WGS sequence"/>
</dbReference>
<gene>
    <name evidence="1" type="ORF">FA95DRAFT_712990</name>
</gene>
<evidence type="ECO:0000313" key="2">
    <source>
        <dbReference type="Proteomes" id="UP000814033"/>
    </source>
</evidence>
<comment type="caution">
    <text evidence="1">The sequence shown here is derived from an EMBL/GenBank/DDBJ whole genome shotgun (WGS) entry which is preliminary data.</text>
</comment>
<keyword evidence="2" id="KW-1185">Reference proteome</keyword>
<evidence type="ECO:0000313" key="1">
    <source>
        <dbReference type="EMBL" id="KAI0041290.1"/>
    </source>
</evidence>
<protein>
    <submittedName>
        <fullName evidence="1">Uncharacterized protein</fullName>
    </submittedName>
</protein>
<proteinExistence type="predicted"/>
<reference evidence="1" key="2">
    <citation type="journal article" date="2022" name="New Phytol.">
        <title>Evolutionary transition to the ectomycorrhizal habit in the genomes of a hyperdiverse lineage of mushroom-forming fungi.</title>
        <authorList>
            <person name="Looney B."/>
            <person name="Miyauchi S."/>
            <person name="Morin E."/>
            <person name="Drula E."/>
            <person name="Courty P.E."/>
            <person name="Kohler A."/>
            <person name="Kuo A."/>
            <person name="LaButti K."/>
            <person name="Pangilinan J."/>
            <person name="Lipzen A."/>
            <person name="Riley R."/>
            <person name="Andreopoulos W."/>
            <person name="He G."/>
            <person name="Johnson J."/>
            <person name="Nolan M."/>
            <person name="Tritt A."/>
            <person name="Barry K.W."/>
            <person name="Grigoriev I.V."/>
            <person name="Nagy L.G."/>
            <person name="Hibbett D."/>
            <person name="Henrissat B."/>
            <person name="Matheny P.B."/>
            <person name="Labbe J."/>
            <person name="Martin F.M."/>
        </authorList>
    </citation>
    <scope>NUCLEOTIDE SEQUENCE</scope>
    <source>
        <strain evidence="1">FP105234-sp</strain>
    </source>
</reference>